<comment type="caution">
    <text evidence="2">The sequence shown here is derived from an EMBL/GenBank/DDBJ whole genome shotgun (WGS) entry which is preliminary data.</text>
</comment>
<dbReference type="InterPro" id="IPR026001">
    <property type="entry name" value="Abi-like_C"/>
</dbReference>
<reference evidence="2" key="1">
    <citation type="submission" date="2023-07" db="EMBL/GenBank/DDBJ databases">
        <title>Sorghum-associated microbial communities from plants grown in Nebraska, USA.</title>
        <authorList>
            <person name="Schachtman D."/>
        </authorList>
    </citation>
    <scope>NUCLEOTIDE SEQUENCE</scope>
    <source>
        <strain evidence="2">BE330</strain>
    </source>
</reference>
<evidence type="ECO:0000313" key="3">
    <source>
        <dbReference type="Proteomes" id="UP001185331"/>
    </source>
</evidence>
<organism evidence="2 3">
    <name type="scientific">Deinococcus soli</name>
    <name type="common">ex Cha et al. 2016</name>
    <dbReference type="NCBI Taxonomy" id="1309411"/>
    <lineage>
        <taxon>Bacteria</taxon>
        <taxon>Thermotogati</taxon>
        <taxon>Deinococcota</taxon>
        <taxon>Deinococci</taxon>
        <taxon>Deinococcales</taxon>
        <taxon>Deinococcaceae</taxon>
        <taxon>Deinococcus</taxon>
    </lineage>
</organism>
<dbReference type="Proteomes" id="UP001185331">
    <property type="component" value="Unassembled WGS sequence"/>
</dbReference>
<protein>
    <recommendedName>
        <fullName evidence="1">Abortive infection protein-like C-terminal domain-containing protein</fullName>
    </recommendedName>
</protein>
<evidence type="ECO:0000313" key="2">
    <source>
        <dbReference type="EMBL" id="MDR6221198.1"/>
    </source>
</evidence>
<dbReference type="RefSeq" id="WP_309858825.1">
    <property type="nucleotide sequence ID" value="NZ_JAVDQJ010000023.1"/>
</dbReference>
<dbReference type="AlphaFoldDB" id="A0AAE3XIB2"/>
<proteinExistence type="predicted"/>
<dbReference type="Pfam" id="PF14355">
    <property type="entry name" value="Abi_C"/>
    <property type="match status" value="1"/>
</dbReference>
<name>A0AAE3XIB2_9DEIO</name>
<evidence type="ECO:0000259" key="1">
    <source>
        <dbReference type="Pfam" id="PF14355"/>
    </source>
</evidence>
<accession>A0AAE3XIB2</accession>
<gene>
    <name evidence="2" type="ORF">J2Y00_004830</name>
</gene>
<sequence>MTHHQSLEMNGCRRALTILNAPERMEQMICVIEDNIEERPSLVFDACKSIIEYTCKNILRYTNSGYDDNWDLPKFIRETAKSIRLTPENYEGDSVAGPIFQKIVQGLTTAVQNFGELRSKEGLLAHGAIGYSRQLEATHARFAAYSVDALIELLVYSSRNYWSNLEEDIQYEDNNELNELIDQSFSVVDDEDGYFGMISPDGTEIFRLRKSDLLYKLDKDQYISLIAEADQSEDEE</sequence>
<feature type="domain" description="Abortive infection protein-like C-terminal" evidence="1">
    <location>
        <begin position="73"/>
        <end position="154"/>
    </location>
</feature>
<dbReference type="EMBL" id="JAVDQK010000025">
    <property type="protein sequence ID" value="MDR6221198.1"/>
    <property type="molecule type" value="Genomic_DNA"/>
</dbReference>